<sequence>MLLSKILQIKILTMLAQSYPLGSLEGQVALKNKGKTSPESPVSKNKASKNKSPAVIDAEKQNGATTASSNTSGKQNDETTNKGALLKSNDKTTNSGTSADSPTKANSDGQSPSSTSKSIKSKALSGAENAGELAVAGGAIAALADQFVSADSDFADIATSASAAVSSSACVPSAENLCPVDGGTYTDSENDTYNSLGSLISYASDTVSDTATDSAIATATTAI</sequence>
<reference evidence="3 4" key="1">
    <citation type="journal article" date="2023" name="Elife">
        <title>Identification of key yeast species and microbe-microbe interactions impacting larval growth of Drosophila in the wild.</title>
        <authorList>
            <person name="Mure A."/>
            <person name="Sugiura Y."/>
            <person name="Maeda R."/>
            <person name="Honda K."/>
            <person name="Sakurai N."/>
            <person name="Takahashi Y."/>
            <person name="Watada M."/>
            <person name="Katoh T."/>
            <person name="Gotoh A."/>
            <person name="Gotoh Y."/>
            <person name="Taniguchi I."/>
            <person name="Nakamura K."/>
            <person name="Hayashi T."/>
            <person name="Katayama T."/>
            <person name="Uemura T."/>
            <person name="Hattori Y."/>
        </authorList>
    </citation>
    <scope>NUCLEOTIDE SEQUENCE [LARGE SCALE GENOMIC DNA]</scope>
    <source>
        <strain evidence="3 4">SC-9</strain>
    </source>
</reference>
<feature type="chain" id="PRO_5043585331" evidence="2">
    <location>
        <begin position="19"/>
        <end position="223"/>
    </location>
</feature>
<comment type="caution">
    <text evidence="3">The sequence shown here is derived from an EMBL/GenBank/DDBJ whole genome shotgun (WGS) entry which is preliminary data.</text>
</comment>
<dbReference type="AlphaFoldDB" id="A0AAV5QGD1"/>
<evidence type="ECO:0000256" key="1">
    <source>
        <dbReference type="SAM" id="MobiDB-lite"/>
    </source>
</evidence>
<feature type="compositionally biased region" description="Polar residues" evidence="1">
    <location>
        <begin position="91"/>
        <end position="110"/>
    </location>
</feature>
<keyword evidence="2" id="KW-0732">Signal</keyword>
<gene>
    <name evidence="3" type="ORF">DASC09_010070</name>
</gene>
<evidence type="ECO:0000313" key="3">
    <source>
        <dbReference type="EMBL" id="GMM33682.1"/>
    </source>
</evidence>
<organism evidence="3 4">
    <name type="scientific">Saccharomycopsis crataegensis</name>
    <dbReference type="NCBI Taxonomy" id="43959"/>
    <lineage>
        <taxon>Eukaryota</taxon>
        <taxon>Fungi</taxon>
        <taxon>Dikarya</taxon>
        <taxon>Ascomycota</taxon>
        <taxon>Saccharomycotina</taxon>
        <taxon>Saccharomycetes</taxon>
        <taxon>Saccharomycopsidaceae</taxon>
        <taxon>Saccharomycopsis</taxon>
    </lineage>
</organism>
<evidence type="ECO:0000313" key="4">
    <source>
        <dbReference type="Proteomes" id="UP001360560"/>
    </source>
</evidence>
<protein>
    <submittedName>
        <fullName evidence="3">Uncharacterized protein</fullName>
    </submittedName>
</protein>
<keyword evidence="4" id="KW-1185">Reference proteome</keyword>
<feature type="compositionally biased region" description="Low complexity" evidence="1">
    <location>
        <begin position="40"/>
        <end position="55"/>
    </location>
</feature>
<evidence type="ECO:0000256" key="2">
    <source>
        <dbReference type="SAM" id="SignalP"/>
    </source>
</evidence>
<accession>A0AAV5QGD1</accession>
<feature type="compositionally biased region" description="Low complexity" evidence="1">
    <location>
        <begin position="111"/>
        <end position="122"/>
    </location>
</feature>
<feature type="compositionally biased region" description="Polar residues" evidence="1">
    <location>
        <begin position="62"/>
        <end position="74"/>
    </location>
</feature>
<dbReference type="EMBL" id="BTFZ01000002">
    <property type="protein sequence ID" value="GMM33682.1"/>
    <property type="molecule type" value="Genomic_DNA"/>
</dbReference>
<proteinExistence type="predicted"/>
<feature type="signal peptide" evidence="2">
    <location>
        <begin position="1"/>
        <end position="18"/>
    </location>
</feature>
<dbReference type="RefSeq" id="XP_064850682.1">
    <property type="nucleotide sequence ID" value="XM_064994610.1"/>
</dbReference>
<name>A0AAV5QGD1_9ASCO</name>
<dbReference type="Proteomes" id="UP001360560">
    <property type="component" value="Unassembled WGS sequence"/>
</dbReference>
<feature type="region of interest" description="Disordered" evidence="1">
    <location>
        <begin position="32"/>
        <end position="122"/>
    </location>
</feature>
<dbReference type="GeneID" id="90071661"/>